<comment type="caution">
    <text evidence="3">The sequence shown here is derived from an EMBL/GenBank/DDBJ whole genome shotgun (WGS) entry which is preliminary data.</text>
</comment>
<dbReference type="Gene3D" id="3.40.250.10">
    <property type="entry name" value="Rhodanese-like domain"/>
    <property type="match status" value="1"/>
</dbReference>
<evidence type="ECO:0000259" key="2">
    <source>
        <dbReference type="PROSITE" id="PS50206"/>
    </source>
</evidence>
<sequence>MSTSNGSKQKNNNRAAPKKRLTVVALKQCLFLVIIACLLGWTFNYPLVVKSLSGELLAEIQQKQLADLKAKAEQLSPDIKFIDLVSAKKLFDERQAIFLDARSPEEYMEGTITGSIGISLMSVVKGEVEIEKLIPDRNAVIVTFCSGGECDVGVEMARELVDRGYTNVYVLGEGYPGWLEAGYPVFKPEGSAAR</sequence>
<dbReference type="SUPFAM" id="SSF52821">
    <property type="entry name" value="Rhodanese/Cell cycle control phosphatase"/>
    <property type="match status" value="1"/>
</dbReference>
<feature type="transmembrane region" description="Helical" evidence="1">
    <location>
        <begin position="21"/>
        <end position="43"/>
    </location>
</feature>
<dbReference type="OrthoDB" id="9800872at2"/>
<dbReference type="InterPro" id="IPR001763">
    <property type="entry name" value="Rhodanese-like_dom"/>
</dbReference>
<evidence type="ECO:0000313" key="3">
    <source>
        <dbReference type="EMBL" id="RKO65584.1"/>
    </source>
</evidence>
<evidence type="ECO:0000256" key="1">
    <source>
        <dbReference type="SAM" id="Phobius"/>
    </source>
</evidence>
<accession>A0A494WYH4</accession>
<proteinExistence type="predicted"/>
<organism evidence="3 4">
    <name type="scientific">Desulfofundulus salinus</name>
    <dbReference type="NCBI Taxonomy" id="2419843"/>
    <lineage>
        <taxon>Bacteria</taxon>
        <taxon>Bacillati</taxon>
        <taxon>Bacillota</taxon>
        <taxon>Clostridia</taxon>
        <taxon>Eubacteriales</taxon>
        <taxon>Peptococcaceae</taxon>
        <taxon>Desulfofundulus</taxon>
    </lineage>
</organism>
<dbReference type="EMBL" id="RBWE01000001">
    <property type="protein sequence ID" value="RKO65584.1"/>
    <property type="molecule type" value="Genomic_DNA"/>
</dbReference>
<feature type="domain" description="Rhodanese" evidence="2">
    <location>
        <begin position="92"/>
        <end position="187"/>
    </location>
</feature>
<dbReference type="PROSITE" id="PS50206">
    <property type="entry name" value="RHODANESE_3"/>
    <property type="match status" value="1"/>
</dbReference>
<keyword evidence="1" id="KW-0472">Membrane</keyword>
<keyword evidence="4" id="KW-1185">Reference proteome</keyword>
<evidence type="ECO:0000313" key="4">
    <source>
        <dbReference type="Proteomes" id="UP000271256"/>
    </source>
</evidence>
<protein>
    <submittedName>
        <fullName evidence="3">Rhodanese-like domain-containing protein</fullName>
    </submittedName>
</protein>
<keyword evidence="1" id="KW-0812">Transmembrane</keyword>
<dbReference type="Pfam" id="PF00581">
    <property type="entry name" value="Rhodanese"/>
    <property type="match status" value="1"/>
</dbReference>
<gene>
    <name evidence="3" type="ORF">D7024_00445</name>
</gene>
<dbReference type="CDD" id="cd00158">
    <property type="entry name" value="RHOD"/>
    <property type="match status" value="1"/>
</dbReference>
<reference evidence="3 4" key="1">
    <citation type="submission" date="2018-10" db="EMBL/GenBank/DDBJ databases">
        <authorList>
            <person name="Grouzdev D.S."/>
            <person name="Krutkina M.S."/>
            <person name="Tourova T.P."/>
            <person name="Nazina T.N."/>
        </authorList>
    </citation>
    <scope>NUCLEOTIDE SEQUENCE [LARGE SCALE GENOMIC DNA]</scope>
    <source>
        <strain evidence="3 4">435</strain>
    </source>
</reference>
<name>A0A494WYH4_9FIRM</name>
<dbReference type="Proteomes" id="UP000271256">
    <property type="component" value="Unassembled WGS sequence"/>
</dbReference>
<dbReference type="SMART" id="SM00450">
    <property type="entry name" value="RHOD"/>
    <property type="match status" value="1"/>
</dbReference>
<dbReference type="AlphaFoldDB" id="A0A494WYH4"/>
<dbReference type="InterPro" id="IPR036873">
    <property type="entry name" value="Rhodanese-like_dom_sf"/>
</dbReference>
<keyword evidence="1" id="KW-1133">Transmembrane helix</keyword>